<proteinExistence type="predicted"/>
<dbReference type="Proteomes" id="UP000596661">
    <property type="component" value="Chromosome 3"/>
</dbReference>
<dbReference type="AlphaFoldDB" id="A0A803QWS6"/>
<keyword evidence="2" id="KW-1185">Reference proteome</keyword>
<dbReference type="EMBL" id="UZAU01000245">
    <property type="status" value="NOT_ANNOTATED_CDS"/>
    <property type="molecule type" value="Genomic_DNA"/>
</dbReference>
<evidence type="ECO:0000313" key="2">
    <source>
        <dbReference type="Proteomes" id="UP000596661"/>
    </source>
</evidence>
<reference evidence="1" key="1">
    <citation type="submission" date="2018-11" db="EMBL/GenBank/DDBJ databases">
        <authorList>
            <person name="Grassa J C."/>
        </authorList>
    </citation>
    <scope>NUCLEOTIDE SEQUENCE [LARGE SCALE GENOMIC DNA]</scope>
</reference>
<reference evidence="1" key="2">
    <citation type="submission" date="2021-03" db="UniProtKB">
        <authorList>
            <consortium name="EnsemblPlants"/>
        </authorList>
    </citation>
    <scope>IDENTIFICATION</scope>
</reference>
<organism evidence="1 2">
    <name type="scientific">Cannabis sativa</name>
    <name type="common">Hemp</name>
    <name type="synonym">Marijuana</name>
    <dbReference type="NCBI Taxonomy" id="3483"/>
    <lineage>
        <taxon>Eukaryota</taxon>
        <taxon>Viridiplantae</taxon>
        <taxon>Streptophyta</taxon>
        <taxon>Embryophyta</taxon>
        <taxon>Tracheophyta</taxon>
        <taxon>Spermatophyta</taxon>
        <taxon>Magnoliopsida</taxon>
        <taxon>eudicotyledons</taxon>
        <taxon>Gunneridae</taxon>
        <taxon>Pentapetalae</taxon>
        <taxon>rosids</taxon>
        <taxon>fabids</taxon>
        <taxon>Rosales</taxon>
        <taxon>Cannabaceae</taxon>
        <taxon>Cannabis</taxon>
    </lineage>
</organism>
<sequence length="70" mass="7451">MLILLKEVKVEKIGSSGHGETTFGRGGGLQKARFHFSTAAAARILPAAAPTSYRSRITSSFLVFGLKNSI</sequence>
<accession>A0A803QWS6</accession>
<protein>
    <submittedName>
        <fullName evidence="1">Uncharacterized protein</fullName>
    </submittedName>
</protein>
<dbReference type="EnsemblPlants" id="novel_model_2359_5bd9a17a">
    <property type="protein sequence ID" value="cds.novel_model_2359_5bd9a17a"/>
    <property type="gene ID" value="novel_gene_1261_5bd9a17a"/>
</dbReference>
<dbReference type="Gramene" id="novel_model_2359_5bd9a17a">
    <property type="protein sequence ID" value="cds.novel_model_2359_5bd9a17a"/>
    <property type="gene ID" value="novel_gene_1261_5bd9a17a"/>
</dbReference>
<name>A0A803QWS6_CANSA</name>
<evidence type="ECO:0000313" key="1">
    <source>
        <dbReference type="EnsemblPlants" id="cds.novel_model_2359_5bd9a17a"/>
    </source>
</evidence>